<dbReference type="InterPro" id="IPR036116">
    <property type="entry name" value="FN3_sf"/>
</dbReference>
<feature type="domain" description="Ig-like" evidence="7">
    <location>
        <begin position="1"/>
        <end position="110"/>
    </location>
</feature>
<feature type="domain" description="Ig-like" evidence="7">
    <location>
        <begin position="221"/>
        <end position="315"/>
    </location>
</feature>
<dbReference type="PANTHER" id="PTHR23278">
    <property type="entry name" value="SIDESTEP PROTEIN"/>
    <property type="match status" value="1"/>
</dbReference>
<dbReference type="SUPFAM" id="SSF48726">
    <property type="entry name" value="Immunoglobulin"/>
    <property type="match status" value="5"/>
</dbReference>
<evidence type="ECO:0000256" key="4">
    <source>
        <dbReference type="ARBA" id="ARBA00023136"/>
    </source>
</evidence>
<dbReference type="PROSITE" id="PS50853">
    <property type="entry name" value="FN3"/>
    <property type="match status" value="1"/>
</dbReference>
<dbReference type="InterPro" id="IPR003599">
    <property type="entry name" value="Ig_sub"/>
</dbReference>
<dbReference type="Pfam" id="PF13927">
    <property type="entry name" value="Ig_3"/>
    <property type="match status" value="3"/>
</dbReference>
<dbReference type="CDD" id="cd00063">
    <property type="entry name" value="FN3"/>
    <property type="match status" value="1"/>
</dbReference>
<protein>
    <submittedName>
        <fullName evidence="10">Hemicentin-1-like isoform X1</fullName>
    </submittedName>
</protein>
<proteinExistence type="predicted"/>
<evidence type="ECO:0000313" key="10">
    <source>
        <dbReference type="RefSeq" id="XP_017784080.1"/>
    </source>
</evidence>
<keyword evidence="9" id="KW-1185">Reference proteome</keyword>
<evidence type="ECO:0000256" key="5">
    <source>
        <dbReference type="ARBA" id="ARBA00023157"/>
    </source>
</evidence>
<sequence length="808" mass="90132">MEDVQGVLAKKKGLPCDITPRDRDDAVAMVLWFKESIGEPLYSFDVRGRHFNQAKLWSSPTVFGTRAYFRAATNPATLVIDDIQLTDEGIYRCRVDFKDSPTRNSNVNFTVIIPPERPVIYDGRRRDRTTKLELYYNEGSDVNLICEVAGGRPRPRVTWFLENTIIDDSYETRSDGTVVNHLTFPNVGRQHLKSRLICQAMNSVLAPPATSLVVLDINLKPQSVSILTKEKQVSAEKRYEVECRTTGSRPEAVITWWKGSRPVKKLAKNFSEQNNQSLSILTFEPVIDDDGKYLTCRAENPSISDSALEDKWRLNVHYMPVVTLKMGSSLNPEDIKEGDDVYFECNIRANPKMYKLSWFHNGQEIHHNVSAGVILSDQSLVLQSVTRATAGDYTCMAANSEGRGTSNPVTLTVRYAPVCVQDREELYGALKQETVALRCQVDANPAIVTFHWTFNNSGDLTEVSTTRFTSEMSSSRLNYTPVSDMDYGTLSCWGQNEVGHQHVPCVFQVVAAGRPFPLLNCTVMNQTSDSLQVECSESFDGGLPQSFLMEILETPSLRSKINVTAARTPPNFYVDGLEAGASYKLMLYAINAKGRSDATIIDAVTFKGVAKYTGTSAGIPVSPLILVLLATVGILAAGVCLVLAALCRRHYTRPCHRDGGSKHVPMEAVIAAEDLIVDGHITGVRSPVIPDTSIIETLRNGPTSEGSDPDIIRNQYDFPYAERRQTQSFMKVYEPPKQKIDENEDEVEDFEFRHVAKEKHIPSQTVYRSLQRQNRIPVSAVTGSQTLTHKYRGPEVVTTSNRIQESCI</sequence>
<accession>A0ABM1NB80</accession>
<dbReference type="InterPro" id="IPR007110">
    <property type="entry name" value="Ig-like_dom"/>
</dbReference>
<evidence type="ECO:0000256" key="3">
    <source>
        <dbReference type="ARBA" id="ARBA00022989"/>
    </source>
</evidence>
<feature type="domain" description="Ig-like" evidence="7">
    <location>
        <begin position="320"/>
        <end position="412"/>
    </location>
</feature>
<dbReference type="SUPFAM" id="SSF49265">
    <property type="entry name" value="Fibronectin type III"/>
    <property type="match status" value="1"/>
</dbReference>
<dbReference type="Gene3D" id="2.60.40.10">
    <property type="entry name" value="Immunoglobulins"/>
    <property type="match status" value="6"/>
</dbReference>
<comment type="subcellular location">
    <subcellularLocation>
        <location evidence="1">Membrane</location>
        <topology evidence="1">Single-pass membrane protein</topology>
    </subcellularLocation>
</comment>
<evidence type="ECO:0000256" key="6">
    <source>
        <dbReference type="SAM" id="Phobius"/>
    </source>
</evidence>
<evidence type="ECO:0000256" key="1">
    <source>
        <dbReference type="ARBA" id="ARBA00004167"/>
    </source>
</evidence>
<keyword evidence="3 6" id="KW-1133">Transmembrane helix</keyword>
<feature type="transmembrane region" description="Helical" evidence="6">
    <location>
        <begin position="624"/>
        <end position="647"/>
    </location>
</feature>
<evidence type="ECO:0000259" key="7">
    <source>
        <dbReference type="PROSITE" id="PS50835"/>
    </source>
</evidence>
<evidence type="ECO:0000256" key="2">
    <source>
        <dbReference type="ARBA" id="ARBA00022692"/>
    </source>
</evidence>
<keyword evidence="2 6" id="KW-0812">Transmembrane</keyword>
<dbReference type="Pfam" id="PF07686">
    <property type="entry name" value="V-set"/>
    <property type="match status" value="1"/>
</dbReference>
<reference evidence="10" key="1">
    <citation type="submission" date="2025-08" db="UniProtKB">
        <authorList>
            <consortium name="RefSeq"/>
        </authorList>
    </citation>
    <scope>IDENTIFICATION</scope>
    <source>
        <tissue evidence="10">Whole Larva</tissue>
    </source>
</reference>
<dbReference type="SMART" id="SM00408">
    <property type="entry name" value="IGc2"/>
    <property type="match status" value="4"/>
</dbReference>
<keyword evidence="4 6" id="KW-0472">Membrane</keyword>
<dbReference type="InterPro" id="IPR013162">
    <property type="entry name" value="CD80_C2-set"/>
</dbReference>
<dbReference type="SMART" id="SM00409">
    <property type="entry name" value="IG"/>
    <property type="match status" value="5"/>
</dbReference>
<name>A0ABM1NB80_NICVS</name>
<dbReference type="InterPro" id="IPR003598">
    <property type="entry name" value="Ig_sub2"/>
</dbReference>
<dbReference type="InterPro" id="IPR003961">
    <property type="entry name" value="FN3_dom"/>
</dbReference>
<dbReference type="InterPro" id="IPR013783">
    <property type="entry name" value="Ig-like_fold"/>
</dbReference>
<feature type="domain" description="Fibronectin type-III" evidence="8">
    <location>
        <begin position="517"/>
        <end position="609"/>
    </location>
</feature>
<dbReference type="GeneID" id="108567878"/>
<dbReference type="PROSITE" id="PS50835">
    <property type="entry name" value="IG_LIKE"/>
    <property type="match status" value="5"/>
</dbReference>
<evidence type="ECO:0000313" key="9">
    <source>
        <dbReference type="Proteomes" id="UP000695000"/>
    </source>
</evidence>
<gene>
    <name evidence="10" type="primary">LOC108567878</name>
</gene>
<evidence type="ECO:0000259" key="8">
    <source>
        <dbReference type="PROSITE" id="PS50853"/>
    </source>
</evidence>
<feature type="domain" description="Ig-like" evidence="7">
    <location>
        <begin position="115"/>
        <end position="214"/>
    </location>
</feature>
<organism evidence="9 10">
    <name type="scientific">Nicrophorus vespilloides</name>
    <name type="common">Boreal carrion beetle</name>
    <dbReference type="NCBI Taxonomy" id="110193"/>
    <lineage>
        <taxon>Eukaryota</taxon>
        <taxon>Metazoa</taxon>
        <taxon>Ecdysozoa</taxon>
        <taxon>Arthropoda</taxon>
        <taxon>Hexapoda</taxon>
        <taxon>Insecta</taxon>
        <taxon>Pterygota</taxon>
        <taxon>Neoptera</taxon>
        <taxon>Endopterygota</taxon>
        <taxon>Coleoptera</taxon>
        <taxon>Polyphaga</taxon>
        <taxon>Staphyliniformia</taxon>
        <taxon>Silphidae</taxon>
        <taxon>Nicrophorinae</taxon>
        <taxon>Nicrophorus</taxon>
    </lineage>
</organism>
<feature type="domain" description="Ig-like" evidence="7">
    <location>
        <begin position="417"/>
        <end position="492"/>
    </location>
</feature>
<dbReference type="Proteomes" id="UP000695000">
    <property type="component" value="Unplaced"/>
</dbReference>
<keyword evidence="5" id="KW-1015">Disulfide bond</keyword>
<dbReference type="InterPro" id="IPR013106">
    <property type="entry name" value="Ig_V-set"/>
</dbReference>
<dbReference type="Pfam" id="PF08205">
    <property type="entry name" value="C2-set_2"/>
    <property type="match status" value="1"/>
</dbReference>
<dbReference type="InterPro" id="IPR036179">
    <property type="entry name" value="Ig-like_dom_sf"/>
</dbReference>
<dbReference type="PANTHER" id="PTHR23278:SF28">
    <property type="entry name" value="SIDESTEP IV, ISOFORM C"/>
    <property type="match status" value="1"/>
</dbReference>
<dbReference type="RefSeq" id="XP_017784080.1">
    <property type="nucleotide sequence ID" value="XM_017928591.1"/>
</dbReference>